<evidence type="ECO:0000256" key="4">
    <source>
        <dbReference type="SAM" id="Phobius"/>
    </source>
</evidence>
<evidence type="ECO:0000256" key="2">
    <source>
        <dbReference type="ARBA" id="ARBA00012438"/>
    </source>
</evidence>
<evidence type="ECO:0000256" key="1">
    <source>
        <dbReference type="ARBA" id="ARBA00000085"/>
    </source>
</evidence>
<name>A0A561Q5B8_9BACT</name>
<accession>A0A561Q5B8</accession>
<feature type="chain" id="PRO_5021917303" description="histidine kinase" evidence="5">
    <location>
        <begin position="23"/>
        <end position="644"/>
    </location>
</feature>
<keyword evidence="4" id="KW-1133">Transmembrane helix</keyword>
<keyword evidence="4" id="KW-0472">Membrane</keyword>
<feature type="transmembrane region" description="Helical" evidence="4">
    <location>
        <begin position="238"/>
        <end position="257"/>
    </location>
</feature>
<feature type="signal peptide" evidence="5">
    <location>
        <begin position="1"/>
        <end position="22"/>
    </location>
</feature>
<dbReference type="Gene3D" id="3.30.565.10">
    <property type="entry name" value="Histidine kinase-like ATPase, C-terminal domain"/>
    <property type="match status" value="1"/>
</dbReference>
<dbReference type="InterPro" id="IPR003594">
    <property type="entry name" value="HATPase_dom"/>
</dbReference>
<sequence>MMSRLRYMALSCLLLITGGLYAQQSEITNIKHALPAITDSIKYVDALNRLSACYIPCQLDSSGGYATAANTIASSIGYEKGRRDALRGLGRYYSLRPHRYLSFLFYGKALEASRAAGDSAGVVAALMNIGNYYQYQGNHPAAQYYVSKALKIAWDQHLDSLRAWVLINYYMINAADTSMLPVAQKALQQAVALTSQYNDHLGSLYVKLFLAHETLRAGNAPAAEAQLKGVIATADHQGLNYIAMYACTQLAGYLIWQKRTDSLQYQQQSLNYAVAGGYTGLMLPVITTLFNWYLQQRDSLRAASYSQLALQVMQQQQDDIQEGEADYLSYVFGDELMDSLRTQYQLQHAKLQQSKSNNYFWYYQVIIITAIAMLLAVLLLYFVRAYRLSRMNAASMAVLREEIGKGNKALQESDDFKNKLISMIAHDFRTPLHNIVNITGFIEEEALTVTDAADMILQVEASAAATLTVFEEILAWIRTQLSGFVYRPGIFLLSDMIDTTVNNLHHLLAEKDIQVLKEIPDAITVNADYEMLQFIHRNFLHNAIKFSPKHSTITVTAIREKEWLQVAFKDAGTGIDTTVLSRLFSWDSQAEQQERPGKGAGVALIICKDFIEKMGGTISANNNQDRGSTFYYRLPEAKKMVLRK</sequence>
<dbReference type="PANTHER" id="PTHR43547:SF2">
    <property type="entry name" value="HYBRID SIGNAL TRANSDUCTION HISTIDINE KINASE C"/>
    <property type="match status" value="1"/>
</dbReference>
<dbReference type="Pfam" id="PF02518">
    <property type="entry name" value="HATPase_c"/>
    <property type="match status" value="1"/>
</dbReference>
<dbReference type="InterPro" id="IPR036097">
    <property type="entry name" value="HisK_dim/P_sf"/>
</dbReference>
<dbReference type="InterPro" id="IPR005467">
    <property type="entry name" value="His_kinase_dom"/>
</dbReference>
<dbReference type="SUPFAM" id="SSF47384">
    <property type="entry name" value="Homodimeric domain of signal transducing histidine kinase"/>
    <property type="match status" value="1"/>
</dbReference>
<dbReference type="CDD" id="cd00082">
    <property type="entry name" value="HisKA"/>
    <property type="match status" value="1"/>
</dbReference>
<dbReference type="SMART" id="SM00387">
    <property type="entry name" value="HATPase_c"/>
    <property type="match status" value="1"/>
</dbReference>
<dbReference type="RefSeq" id="WP_145664672.1">
    <property type="nucleotide sequence ID" value="NZ_VIWO01000001.1"/>
</dbReference>
<dbReference type="Gene3D" id="1.10.287.130">
    <property type="match status" value="1"/>
</dbReference>
<comment type="catalytic activity">
    <reaction evidence="1">
        <text>ATP + protein L-histidine = ADP + protein N-phospho-L-histidine.</text>
        <dbReference type="EC" id="2.7.13.3"/>
    </reaction>
</comment>
<reference evidence="7 8" key="1">
    <citation type="submission" date="2019-06" db="EMBL/GenBank/DDBJ databases">
        <title>Sorghum-associated microbial communities from plants grown in Nebraska, USA.</title>
        <authorList>
            <person name="Schachtman D."/>
        </authorList>
    </citation>
    <scope>NUCLEOTIDE SEQUENCE [LARGE SCALE GENOMIC DNA]</scope>
    <source>
        <strain evidence="7 8">1209</strain>
    </source>
</reference>
<dbReference type="EC" id="2.7.13.3" evidence="2"/>
<dbReference type="InterPro" id="IPR036890">
    <property type="entry name" value="HATPase_C_sf"/>
</dbReference>
<dbReference type="PRINTS" id="PR00344">
    <property type="entry name" value="BCTRLSENSOR"/>
</dbReference>
<dbReference type="SMART" id="SM00388">
    <property type="entry name" value="HisKA"/>
    <property type="match status" value="1"/>
</dbReference>
<dbReference type="InterPro" id="IPR004358">
    <property type="entry name" value="Sig_transdc_His_kin-like_C"/>
</dbReference>
<protein>
    <recommendedName>
        <fullName evidence="2">histidine kinase</fullName>
        <ecNumber evidence="2">2.7.13.3</ecNumber>
    </recommendedName>
</protein>
<keyword evidence="7" id="KW-0808">Transferase</keyword>
<evidence type="ECO:0000259" key="6">
    <source>
        <dbReference type="PROSITE" id="PS50109"/>
    </source>
</evidence>
<dbReference type="GO" id="GO:0000155">
    <property type="term" value="F:phosphorelay sensor kinase activity"/>
    <property type="evidence" value="ECO:0007669"/>
    <property type="project" value="InterPro"/>
</dbReference>
<dbReference type="Gene3D" id="1.25.40.10">
    <property type="entry name" value="Tetratricopeptide repeat domain"/>
    <property type="match status" value="1"/>
</dbReference>
<evidence type="ECO:0000313" key="8">
    <source>
        <dbReference type="Proteomes" id="UP000320811"/>
    </source>
</evidence>
<proteinExistence type="predicted"/>
<dbReference type="InterPro" id="IPR003661">
    <property type="entry name" value="HisK_dim/P_dom"/>
</dbReference>
<keyword evidence="7" id="KW-0418">Kinase</keyword>
<dbReference type="AlphaFoldDB" id="A0A561Q5B8"/>
<dbReference type="SUPFAM" id="SSF48452">
    <property type="entry name" value="TPR-like"/>
    <property type="match status" value="1"/>
</dbReference>
<keyword evidence="4" id="KW-0812">Transmembrane</keyword>
<feature type="transmembrane region" description="Helical" evidence="4">
    <location>
        <begin position="269"/>
        <end position="294"/>
    </location>
</feature>
<dbReference type="SUPFAM" id="SSF55874">
    <property type="entry name" value="ATPase domain of HSP90 chaperone/DNA topoisomerase II/histidine kinase"/>
    <property type="match status" value="1"/>
</dbReference>
<dbReference type="InterPro" id="IPR011990">
    <property type="entry name" value="TPR-like_helical_dom_sf"/>
</dbReference>
<feature type="domain" description="Histidine kinase" evidence="6">
    <location>
        <begin position="423"/>
        <end position="638"/>
    </location>
</feature>
<dbReference type="PROSITE" id="PS50109">
    <property type="entry name" value="HIS_KIN"/>
    <property type="match status" value="1"/>
</dbReference>
<organism evidence="7 8">
    <name type="scientific">Chitinophaga polysaccharea</name>
    <dbReference type="NCBI Taxonomy" id="1293035"/>
    <lineage>
        <taxon>Bacteria</taxon>
        <taxon>Pseudomonadati</taxon>
        <taxon>Bacteroidota</taxon>
        <taxon>Chitinophagia</taxon>
        <taxon>Chitinophagales</taxon>
        <taxon>Chitinophagaceae</taxon>
        <taxon>Chitinophaga</taxon>
    </lineage>
</organism>
<evidence type="ECO:0000256" key="3">
    <source>
        <dbReference type="ARBA" id="ARBA00022553"/>
    </source>
</evidence>
<dbReference type="Proteomes" id="UP000320811">
    <property type="component" value="Unassembled WGS sequence"/>
</dbReference>
<gene>
    <name evidence="7" type="ORF">FHW36_1011484</name>
</gene>
<dbReference type="OrthoDB" id="1301080at2"/>
<keyword evidence="5" id="KW-0732">Signal</keyword>
<evidence type="ECO:0000256" key="5">
    <source>
        <dbReference type="SAM" id="SignalP"/>
    </source>
</evidence>
<dbReference type="PANTHER" id="PTHR43547">
    <property type="entry name" value="TWO-COMPONENT HISTIDINE KINASE"/>
    <property type="match status" value="1"/>
</dbReference>
<evidence type="ECO:0000313" key="7">
    <source>
        <dbReference type="EMBL" id="TWF45553.1"/>
    </source>
</evidence>
<dbReference type="EMBL" id="VIWO01000001">
    <property type="protein sequence ID" value="TWF45553.1"/>
    <property type="molecule type" value="Genomic_DNA"/>
</dbReference>
<comment type="caution">
    <text evidence="7">The sequence shown here is derived from an EMBL/GenBank/DDBJ whole genome shotgun (WGS) entry which is preliminary data.</text>
</comment>
<keyword evidence="3" id="KW-0597">Phosphoprotein</keyword>
<keyword evidence="8" id="KW-1185">Reference proteome</keyword>
<feature type="transmembrane region" description="Helical" evidence="4">
    <location>
        <begin position="360"/>
        <end position="383"/>
    </location>
</feature>